<feature type="region of interest" description="Disordered" evidence="6">
    <location>
        <begin position="211"/>
        <end position="248"/>
    </location>
</feature>
<dbReference type="AlphaFoldDB" id="A0A0C2Y9D8"/>
<name>A0A0C2Y9D8_HEBCY</name>
<organism evidence="7 8">
    <name type="scientific">Hebeloma cylindrosporum</name>
    <dbReference type="NCBI Taxonomy" id="76867"/>
    <lineage>
        <taxon>Eukaryota</taxon>
        <taxon>Fungi</taxon>
        <taxon>Dikarya</taxon>
        <taxon>Basidiomycota</taxon>
        <taxon>Agaricomycotina</taxon>
        <taxon>Agaricomycetes</taxon>
        <taxon>Agaricomycetidae</taxon>
        <taxon>Agaricales</taxon>
        <taxon>Agaricineae</taxon>
        <taxon>Hymenogastraceae</taxon>
        <taxon>Hebeloma</taxon>
    </lineage>
</organism>
<gene>
    <name evidence="7" type="ORF">M413DRAFT_17101</name>
</gene>
<dbReference type="EMBL" id="KN831771">
    <property type="protein sequence ID" value="KIM46458.1"/>
    <property type="molecule type" value="Genomic_DNA"/>
</dbReference>
<feature type="compositionally biased region" description="Basic and acidic residues" evidence="6">
    <location>
        <begin position="216"/>
        <end position="246"/>
    </location>
</feature>
<keyword evidence="4 5" id="KW-0539">Nucleus</keyword>
<comment type="subcellular location">
    <subcellularLocation>
        <location evidence="1 5">Nucleus</location>
    </subcellularLocation>
</comment>
<dbReference type="Proteomes" id="UP000053424">
    <property type="component" value="Unassembled WGS sequence"/>
</dbReference>
<dbReference type="Pfam" id="PF04939">
    <property type="entry name" value="RRS1"/>
    <property type="match status" value="1"/>
</dbReference>
<evidence type="ECO:0000256" key="1">
    <source>
        <dbReference type="ARBA" id="ARBA00004123"/>
    </source>
</evidence>
<keyword evidence="3 5" id="KW-0690">Ribosome biogenesis</keyword>
<keyword evidence="8" id="KW-1185">Reference proteome</keyword>
<protein>
    <recommendedName>
        <fullName evidence="5">Ribosome biogenesis regulatory protein</fullName>
    </recommendedName>
</protein>
<evidence type="ECO:0000313" key="7">
    <source>
        <dbReference type="EMBL" id="KIM46458.1"/>
    </source>
</evidence>
<evidence type="ECO:0000256" key="3">
    <source>
        <dbReference type="ARBA" id="ARBA00022517"/>
    </source>
</evidence>
<dbReference type="GO" id="GO:0005634">
    <property type="term" value="C:nucleus"/>
    <property type="evidence" value="ECO:0007669"/>
    <property type="project" value="UniProtKB-SubCell"/>
</dbReference>
<sequence length="312" mass="35165">MDVSNILASHAAKYQSVTVEKETPLEVDPGLLLVTDLNPIEEETYNENLEEHLQSLARDGVQALMASLFKLPTKQSPDGPLAVLPPPVFQLPRAKPLPKPKPPTKWEKFAAAKGIQHKVREKKVWDEEKQDWVNRWGRNGKNREVEDQWIHEVPANADVDYDPRKVARDERKGRIAKNEKRHQQNLARAANPRQQRKEEIEKTLAVTRTSTASMGKFDKRLDGEKKLRGVKRKFDPTETPIEHENKASLNLLAKMESDSKKMMRKPNTEESDLNVRKAVSFASKGRGGVALGRSLSRGGRGRGGGRGGKGRR</sequence>
<reference evidence="8" key="2">
    <citation type="submission" date="2015-01" db="EMBL/GenBank/DDBJ databases">
        <title>Evolutionary Origins and Diversification of the Mycorrhizal Mutualists.</title>
        <authorList>
            <consortium name="DOE Joint Genome Institute"/>
            <consortium name="Mycorrhizal Genomics Consortium"/>
            <person name="Kohler A."/>
            <person name="Kuo A."/>
            <person name="Nagy L.G."/>
            <person name="Floudas D."/>
            <person name="Copeland A."/>
            <person name="Barry K.W."/>
            <person name="Cichocki N."/>
            <person name="Veneault-Fourrey C."/>
            <person name="LaButti K."/>
            <person name="Lindquist E.A."/>
            <person name="Lipzen A."/>
            <person name="Lundell T."/>
            <person name="Morin E."/>
            <person name="Murat C."/>
            <person name="Riley R."/>
            <person name="Ohm R."/>
            <person name="Sun H."/>
            <person name="Tunlid A."/>
            <person name="Henrissat B."/>
            <person name="Grigoriev I.V."/>
            <person name="Hibbett D.S."/>
            <person name="Martin F."/>
        </authorList>
    </citation>
    <scope>NUCLEOTIDE SEQUENCE [LARGE SCALE GENOMIC DNA]</scope>
    <source>
        <strain evidence="8">h7</strain>
    </source>
</reference>
<evidence type="ECO:0000313" key="8">
    <source>
        <dbReference type="Proteomes" id="UP000053424"/>
    </source>
</evidence>
<feature type="region of interest" description="Disordered" evidence="6">
    <location>
        <begin position="168"/>
        <end position="198"/>
    </location>
</feature>
<dbReference type="STRING" id="686832.A0A0C2Y9D8"/>
<reference evidence="7 8" key="1">
    <citation type="submission" date="2014-04" db="EMBL/GenBank/DDBJ databases">
        <authorList>
            <consortium name="DOE Joint Genome Institute"/>
            <person name="Kuo A."/>
            <person name="Gay G."/>
            <person name="Dore J."/>
            <person name="Kohler A."/>
            <person name="Nagy L.G."/>
            <person name="Floudas D."/>
            <person name="Copeland A."/>
            <person name="Barry K.W."/>
            <person name="Cichocki N."/>
            <person name="Veneault-Fourrey C."/>
            <person name="LaButti K."/>
            <person name="Lindquist E.A."/>
            <person name="Lipzen A."/>
            <person name="Lundell T."/>
            <person name="Morin E."/>
            <person name="Murat C."/>
            <person name="Sun H."/>
            <person name="Tunlid A."/>
            <person name="Henrissat B."/>
            <person name="Grigoriev I.V."/>
            <person name="Hibbett D.S."/>
            <person name="Martin F."/>
            <person name="Nordberg H.P."/>
            <person name="Cantor M.N."/>
            <person name="Hua S.X."/>
        </authorList>
    </citation>
    <scope>NUCLEOTIDE SEQUENCE [LARGE SCALE GENOMIC DNA]</scope>
    <source>
        <strain evidence="8">h7</strain>
    </source>
</reference>
<accession>A0A0C2Y9D8</accession>
<dbReference type="HOGENOM" id="CLU_065163_1_0_1"/>
<evidence type="ECO:0000256" key="4">
    <source>
        <dbReference type="ARBA" id="ARBA00023242"/>
    </source>
</evidence>
<proteinExistence type="inferred from homology"/>
<dbReference type="InterPro" id="IPR007023">
    <property type="entry name" value="Ribosom_reg"/>
</dbReference>
<feature type="region of interest" description="Disordered" evidence="6">
    <location>
        <begin position="285"/>
        <end position="312"/>
    </location>
</feature>
<dbReference type="GO" id="GO:0042254">
    <property type="term" value="P:ribosome biogenesis"/>
    <property type="evidence" value="ECO:0007669"/>
    <property type="project" value="UniProtKB-KW"/>
</dbReference>
<evidence type="ECO:0000256" key="6">
    <source>
        <dbReference type="SAM" id="MobiDB-lite"/>
    </source>
</evidence>
<evidence type="ECO:0000256" key="2">
    <source>
        <dbReference type="ARBA" id="ARBA00010077"/>
    </source>
</evidence>
<feature type="compositionally biased region" description="Basic and acidic residues" evidence="6">
    <location>
        <begin position="168"/>
        <end position="182"/>
    </location>
</feature>
<dbReference type="OrthoDB" id="28455at2759"/>
<feature type="region of interest" description="Disordered" evidence="6">
    <location>
        <begin position="256"/>
        <end position="275"/>
    </location>
</feature>
<feature type="compositionally biased region" description="Gly residues" evidence="6">
    <location>
        <begin position="301"/>
        <end position="312"/>
    </location>
</feature>
<evidence type="ECO:0000256" key="5">
    <source>
        <dbReference type="RuleBase" id="RU364132"/>
    </source>
</evidence>
<comment type="function">
    <text evidence="5">Involved in ribosomal large subunit assembly.</text>
</comment>
<comment type="similarity">
    <text evidence="2 5">Belongs to the RRS1 family.</text>
</comment>